<dbReference type="PANTHER" id="PTHR39209:SF2">
    <property type="entry name" value="CYTOPLASMIC PROTEIN"/>
    <property type="match status" value="1"/>
</dbReference>
<dbReference type="Proteomes" id="UP000075398">
    <property type="component" value="Unassembled WGS sequence"/>
</dbReference>
<accession>A0A150J1C1</accession>
<dbReference type="InterPro" id="IPR020825">
    <property type="entry name" value="Phe-tRNA_synthase-like_B3/B4"/>
</dbReference>
<dbReference type="AlphaFoldDB" id="A0A150J1C1"/>
<dbReference type="Gene3D" id="3.50.40.10">
    <property type="entry name" value="Phenylalanyl-trna Synthetase, Chain B, domain 3"/>
    <property type="match status" value="1"/>
</dbReference>
<dbReference type="PANTHER" id="PTHR39209">
    <property type="match status" value="1"/>
</dbReference>
<evidence type="ECO:0000313" key="1">
    <source>
        <dbReference type="EMBL" id="KYC51032.1"/>
    </source>
</evidence>
<name>A0A150J1C1_9EURY</name>
<sequence length="221" mass="25913">MEVNISNDLSKYFPDLKIATMEVRNLENKKLDESLEKEKRAIESDIRNNTKDYLESETIKKYNQFFKKFGKKYPIEYQIKSIASGKSFPSQYTVVEAMFMAELKNMYLTAGHDLDLIKGNLNTNITKGSEEYMNISGNEMKLKPEDITTEDEFGIISSVLFGPDRRTMITEKTRNYLFFAYYPHGEDKTKIKNHFEDIGTYIKIFDKKFERSDIRVYGLKD</sequence>
<dbReference type="SUPFAM" id="SSF56037">
    <property type="entry name" value="PheT/TilS domain"/>
    <property type="match status" value="1"/>
</dbReference>
<organism evidence="1 2">
    <name type="scientific">Candidatus Methanofastidiosum methylothiophilum</name>
    <dbReference type="NCBI Taxonomy" id="1705564"/>
    <lineage>
        <taxon>Archaea</taxon>
        <taxon>Methanobacteriati</taxon>
        <taxon>Methanobacteriota</taxon>
        <taxon>Stenosarchaea group</taxon>
        <taxon>Candidatus Methanofastidiosia</taxon>
        <taxon>Candidatus Methanofastidiosales</taxon>
        <taxon>Candidatus Methanofastidiosaceae</taxon>
        <taxon>Candidatus Methanofastidiosum</taxon>
    </lineage>
</organism>
<evidence type="ECO:0000313" key="2">
    <source>
        <dbReference type="Proteomes" id="UP000075398"/>
    </source>
</evidence>
<comment type="caution">
    <text evidence="1">The sequence shown here is derived from an EMBL/GenBank/DDBJ whole genome shotgun (WGS) entry which is preliminary data.</text>
</comment>
<gene>
    <name evidence="1" type="ORF">AMQ22_01373</name>
</gene>
<dbReference type="EMBL" id="LNGC01000064">
    <property type="protein sequence ID" value="KYC51032.1"/>
    <property type="molecule type" value="Genomic_DNA"/>
</dbReference>
<protein>
    <submittedName>
        <fullName evidence="1">B3/4 domain protein</fullName>
    </submittedName>
</protein>
<reference evidence="1 2" key="1">
    <citation type="journal article" date="2016" name="ISME J.">
        <title>Chasing the elusive Euryarchaeota class WSA2: genomes reveal a uniquely fastidious methyl-reducing methanogen.</title>
        <authorList>
            <person name="Nobu M.K."/>
            <person name="Narihiro T."/>
            <person name="Kuroda K."/>
            <person name="Mei R."/>
            <person name="Liu W.T."/>
        </authorList>
    </citation>
    <scope>NUCLEOTIDE SEQUENCE [LARGE SCALE GENOMIC DNA]</scope>
    <source>
        <strain evidence="1">U1lsi0528_Bin055</strain>
    </source>
</reference>
<proteinExistence type="predicted"/>